<organism evidence="6 7">
    <name type="scientific">Paramicrobacterium humi</name>
    <dbReference type="NCBI Taxonomy" id="640635"/>
    <lineage>
        <taxon>Bacteria</taxon>
        <taxon>Bacillati</taxon>
        <taxon>Actinomycetota</taxon>
        <taxon>Actinomycetes</taxon>
        <taxon>Micrococcales</taxon>
        <taxon>Microbacteriaceae</taxon>
        <taxon>Paramicrobacterium</taxon>
    </lineage>
</organism>
<dbReference type="PROSITE" id="PS51077">
    <property type="entry name" value="HTH_ICLR"/>
    <property type="match status" value="1"/>
</dbReference>
<dbReference type="InterPro" id="IPR005471">
    <property type="entry name" value="Tscrpt_reg_IclR_N"/>
</dbReference>
<sequence length="270" mass="28868">MATEPSADKAPAVARAVRILDLLGNAQGDPLSLTVIARELGAAKSSTLNVCAALEDGGLIRRTEAGYVLGRRVLELGGAFLHSFDPVLEFYRACAESDVLRHERCQLAVLEGTHVLYLATHVGRAPFRLSAGIGSRYPASITAVGNALLAALPDVEIERRFASPESRPAFTERSTTSLEGLRQKLADTRERGYSLDHGEVYPGLAGFAIVVPPQSSGEVPIALGASVLEAELSEEVLERLLDALAEVGRRMSNPLNLAPEVQMHDHAARD</sequence>
<keyword evidence="7" id="KW-1185">Reference proteome</keyword>
<dbReference type="Pfam" id="PF01614">
    <property type="entry name" value="IclR_C"/>
    <property type="match status" value="1"/>
</dbReference>
<dbReference type="InterPro" id="IPR029016">
    <property type="entry name" value="GAF-like_dom_sf"/>
</dbReference>
<dbReference type="PROSITE" id="PS51078">
    <property type="entry name" value="ICLR_ED"/>
    <property type="match status" value="1"/>
</dbReference>
<dbReference type="SUPFAM" id="SSF46785">
    <property type="entry name" value="Winged helix' DNA-binding domain"/>
    <property type="match status" value="1"/>
</dbReference>
<dbReference type="InterPro" id="IPR036390">
    <property type="entry name" value="WH_DNA-bd_sf"/>
</dbReference>
<dbReference type="GO" id="GO:0003700">
    <property type="term" value="F:DNA-binding transcription factor activity"/>
    <property type="evidence" value="ECO:0007669"/>
    <property type="project" value="TreeGrafter"/>
</dbReference>
<reference evidence="6 7" key="1">
    <citation type="submission" date="2016-10" db="EMBL/GenBank/DDBJ databases">
        <authorList>
            <person name="de Groot N.N."/>
        </authorList>
    </citation>
    <scope>NUCLEOTIDE SEQUENCE [LARGE SCALE GENOMIC DNA]</scope>
    <source>
        <strain evidence="6 7">DSM 21799</strain>
    </source>
</reference>
<evidence type="ECO:0000256" key="1">
    <source>
        <dbReference type="ARBA" id="ARBA00023015"/>
    </source>
</evidence>
<evidence type="ECO:0000259" key="5">
    <source>
        <dbReference type="PROSITE" id="PS51078"/>
    </source>
</evidence>
<dbReference type="InterPro" id="IPR050707">
    <property type="entry name" value="HTH_MetabolicPath_Reg"/>
</dbReference>
<evidence type="ECO:0000313" key="7">
    <source>
        <dbReference type="Proteomes" id="UP000199183"/>
    </source>
</evidence>
<evidence type="ECO:0000259" key="4">
    <source>
        <dbReference type="PROSITE" id="PS51077"/>
    </source>
</evidence>
<dbReference type="Pfam" id="PF09339">
    <property type="entry name" value="HTH_IclR"/>
    <property type="match status" value="1"/>
</dbReference>
<evidence type="ECO:0000313" key="6">
    <source>
        <dbReference type="EMBL" id="SEB35965.1"/>
    </source>
</evidence>
<dbReference type="STRING" id="640635.SAMN04489806_0121"/>
<dbReference type="PANTHER" id="PTHR30136">
    <property type="entry name" value="HELIX-TURN-HELIX TRANSCRIPTIONAL REGULATOR, ICLR FAMILY"/>
    <property type="match status" value="1"/>
</dbReference>
<dbReference type="SUPFAM" id="SSF55781">
    <property type="entry name" value="GAF domain-like"/>
    <property type="match status" value="1"/>
</dbReference>
<dbReference type="AlphaFoldDB" id="A0A1H4IQ10"/>
<dbReference type="GO" id="GO:0003677">
    <property type="term" value="F:DNA binding"/>
    <property type="evidence" value="ECO:0007669"/>
    <property type="project" value="UniProtKB-KW"/>
</dbReference>
<dbReference type="PANTHER" id="PTHR30136:SF24">
    <property type="entry name" value="HTH-TYPE TRANSCRIPTIONAL REPRESSOR ALLR"/>
    <property type="match status" value="1"/>
</dbReference>
<keyword evidence="2 6" id="KW-0238">DNA-binding</keyword>
<name>A0A1H4IQ10_9MICO</name>
<dbReference type="SMART" id="SM00346">
    <property type="entry name" value="HTH_ICLR"/>
    <property type="match status" value="1"/>
</dbReference>
<dbReference type="RefSeq" id="WP_218132575.1">
    <property type="nucleotide sequence ID" value="NZ_FNRY01000001.1"/>
</dbReference>
<proteinExistence type="predicted"/>
<keyword evidence="3" id="KW-0804">Transcription</keyword>
<dbReference type="GO" id="GO:0045892">
    <property type="term" value="P:negative regulation of DNA-templated transcription"/>
    <property type="evidence" value="ECO:0007669"/>
    <property type="project" value="TreeGrafter"/>
</dbReference>
<dbReference type="InterPro" id="IPR036388">
    <property type="entry name" value="WH-like_DNA-bd_sf"/>
</dbReference>
<gene>
    <name evidence="6" type="ORF">SAMN04489806_0121</name>
</gene>
<keyword evidence="1" id="KW-0805">Transcription regulation</keyword>
<feature type="domain" description="IclR-ED" evidence="5">
    <location>
        <begin position="72"/>
        <end position="257"/>
    </location>
</feature>
<evidence type="ECO:0000256" key="2">
    <source>
        <dbReference type="ARBA" id="ARBA00023125"/>
    </source>
</evidence>
<protein>
    <submittedName>
        <fullName evidence="6">DNA-binding transcriptional regulator, IclR family</fullName>
    </submittedName>
</protein>
<dbReference type="EMBL" id="FNRY01000001">
    <property type="protein sequence ID" value="SEB35965.1"/>
    <property type="molecule type" value="Genomic_DNA"/>
</dbReference>
<dbReference type="Gene3D" id="1.10.10.10">
    <property type="entry name" value="Winged helix-like DNA-binding domain superfamily/Winged helix DNA-binding domain"/>
    <property type="match status" value="1"/>
</dbReference>
<evidence type="ECO:0000256" key="3">
    <source>
        <dbReference type="ARBA" id="ARBA00023163"/>
    </source>
</evidence>
<dbReference type="Proteomes" id="UP000199183">
    <property type="component" value="Unassembled WGS sequence"/>
</dbReference>
<dbReference type="InterPro" id="IPR014757">
    <property type="entry name" value="Tscrpt_reg_IclR_C"/>
</dbReference>
<accession>A0A1H4IQ10</accession>
<feature type="domain" description="HTH iclR-type" evidence="4">
    <location>
        <begin position="10"/>
        <end position="71"/>
    </location>
</feature>
<dbReference type="Gene3D" id="3.30.450.40">
    <property type="match status" value="1"/>
</dbReference>